<sequence length="287" mass="31572">MSMIKRIYIYLLALMCGAVAAGAAPDMLIGTETGILKVKGGRAIAGRIPGVLVRDLHQLDNGNILFAFNTPGKKATDVECGVREISPDGKTVWEYKIDDARYIISCDRMKNGNTLIGASCKAALLIVNPAGKIVRTIPLRGKDKKHASTIVRELSTGNLLVAEEREGVVTEYTLDGQMVWEFQPPFNPFCVERLANGNTLVSGKDGLVEVTPAKEIIWQFTREEAAEIGPRWFASFRVRKNGNIVIMNPGGTVPVYEVNRAKKIVWKTPLSKTEIKMGHGLFLMEDQ</sequence>
<name>A0A6C2UGQ2_9BACT</name>
<dbReference type="AlphaFoldDB" id="A0A6C2UGQ2"/>
<feature type="signal peptide" evidence="1">
    <location>
        <begin position="1"/>
        <end position="23"/>
    </location>
</feature>
<accession>A0A6C2UGQ2</accession>
<evidence type="ECO:0000313" key="3">
    <source>
        <dbReference type="Proteomes" id="UP000346198"/>
    </source>
</evidence>
<evidence type="ECO:0000256" key="1">
    <source>
        <dbReference type="SAM" id="SignalP"/>
    </source>
</evidence>
<evidence type="ECO:0000313" key="2">
    <source>
        <dbReference type="EMBL" id="VGO18544.1"/>
    </source>
</evidence>
<organism evidence="2 3">
    <name type="scientific">Pontiella sulfatireligans</name>
    <dbReference type="NCBI Taxonomy" id="2750658"/>
    <lineage>
        <taxon>Bacteria</taxon>
        <taxon>Pseudomonadati</taxon>
        <taxon>Kiritimatiellota</taxon>
        <taxon>Kiritimatiellia</taxon>
        <taxon>Kiritimatiellales</taxon>
        <taxon>Pontiellaceae</taxon>
        <taxon>Pontiella</taxon>
    </lineage>
</organism>
<gene>
    <name evidence="2" type="ORF">SCARR_00597</name>
</gene>
<dbReference type="EMBL" id="CAAHFH010000001">
    <property type="protein sequence ID" value="VGO18544.1"/>
    <property type="molecule type" value="Genomic_DNA"/>
</dbReference>
<dbReference type="Proteomes" id="UP000346198">
    <property type="component" value="Unassembled WGS sequence"/>
</dbReference>
<protein>
    <submittedName>
        <fullName evidence="2">Uncharacterized protein</fullName>
    </submittedName>
</protein>
<reference evidence="2 3" key="1">
    <citation type="submission" date="2019-04" db="EMBL/GenBank/DDBJ databases">
        <authorList>
            <person name="Van Vliet M D."/>
        </authorList>
    </citation>
    <scope>NUCLEOTIDE SEQUENCE [LARGE SCALE GENOMIC DNA]</scope>
    <source>
        <strain evidence="2 3">F21</strain>
    </source>
</reference>
<proteinExistence type="predicted"/>
<keyword evidence="3" id="KW-1185">Reference proteome</keyword>
<keyword evidence="1" id="KW-0732">Signal</keyword>
<feature type="chain" id="PRO_5025388510" evidence="1">
    <location>
        <begin position="24"/>
        <end position="287"/>
    </location>
</feature>
<dbReference type="SUPFAM" id="SSF101898">
    <property type="entry name" value="NHL repeat"/>
    <property type="match status" value="1"/>
</dbReference>